<feature type="binding site" evidence="3">
    <location>
        <begin position="9"/>
        <end position="16"/>
    </location>
    <ligand>
        <name>substrate</name>
    </ligand>
</feature>
<feature type="active site" description="Tele-phosphohistidine intermediate" evidence="2">
    <location>
        <position position="10"/>
    </location>
</feature>
<evidence type="ECO:0000313" key="5">
    <source>
        <dbReference type="EMBL" id="TKD10024.1"/>
    </source>
</evidence>
<proteinExistence type="predicted"/>
<dbReference type="SMART" id="SM00855">
    <property type="entry name" value="PGAM"/>
    <property type="match status" value="1"/>
</dbReference>
<dbReference type="Pfam" id="PF00300">
    <property type="entry name" value="His_Phos_1"/>
    <property type="match status" value="1"/>
</dbReference>
<dbReference type="PROSITE" id="PS00175">
    <property type="entry name" value="PG_MUTASE"/>
    <property type="match status" value="1"/>
</dbReference>
<dbReference type="InterPro" id="IPR001345">
    <property type="entry name" value="PG/BPGM_mutase_AS"/>
</dbReference>
<evidence type="ECO:0000256" key="1">
    <source>
        <dbReference type="ARBA" id="ARBA00022801"/>
    </source>
</evidence>
<dbReference type="GO" id="GO:0043456">
    <property type="term" value="P:regulation of pentose-phosphate shunt"/>
    <property type="evidence" value="ECO:0007669"/>
    <property type="project" value="TreeGrafter"/>
</dbReference>
<sequence>MHIELIIVRHGQSEGNRDRVFTGHGPSPLTERGRREADAVARRIAEKSVSAIYASDLPRALETAAPIVEKTGLELVADPALRERNFGDLTGTSFADIEARHPDVWRALLTRDPLFRPPGGESNADCRARIAGFVEGLFARGAEGRIVLVSHGVAINQLLYHLLGVPVEAPPPVVFRVDNCSVQRVERHDDTVRIVCINDRSHLDGLT</sequence>
<gene>
    <name evidence="5" type="ORF">E8A74_10505</name>
</gene>
<protein>
    <submittedName>
        <fullName evidence="5">Histidine phosphatase family protein</fullName>
    </submittedName>
</protein>
<dbReference type="RefSeq" id="WP_136928824.1">
    <property type="nucleotide sequence ID" value="NZ_SSMQ01000008.1"/>
</dbReference>
<dbReference type="CDD" id="cd07067">
    <property type="entry name" value="HP_PGM_like"/>
    <property type="match status" value="1"/>
</dbReference>
<feature type="active site" description="Proton donor/acceptor" evidence="2">
    <location>
        <position position="83"/>
    </location>
</feature>
<name>A0A4U1JFK8_9BACT</name>
<evidence type="ECO:0000256" key="2">
    <source>
        <dbReference type="PIRSR" id="PIRSR613078-1"/>
    </source>
</evidence>
<dbReference type="PANTHER" id="PTHR46517">
    <property type="entry name" value="FRUCTOSE-2,6-BISPHOSPHATASE TIGAR"/>
    <property type="match status" value="1"/>
</dbReference>
<dbReference type="Proteomes" id="UP000309215">
    <property type="component" value="Unassembled WGS sequence"/>
</dbReference>
<keyword evidence="1" id="KW-0378">Hydrolase</keyword>
<dbReference type="SUPFAM" id="SSF53254">
    <property type="entry name" value="Phosphoglycerate mutase-like"/>
    <property type="match status" value="1"/>
</dbReference>
<dbReference type="InterPro" id="IPR051695">
    <property type="entry name" value="Phosphoglycerate_Mutase"/>
</dbReference>
<dbReference type="EMBL" id="SSMQ01000008">
    <property type="protein sequence ID" value="TKD10024.1"/>
    <property type="molecule type" value="Genomic_DNA"/>
</dbReference>
<feature type="binding site" evidence="3">
    <location>
        <begin position="22"/>
        <end position="23"/>
    </location>
    <ligand>
        <name>substrate</name>
    </ligand>
</feature>
<reference evidence="5 6" key="1">
    <citation type="submission" date="2019-04" db="EMBL/GenBank/DDBJ databases">
        <authorList>
            <person name="Li Y."/>
            <person name="Wang J."/>
        </authorList>
    </citation>
    <scope>NUCLEOTIDE SEQUENCE [LARGE SCALE GENOMIC DNA]</scope>
    <source>
        <strain evidence="5 6">DSM 14668</strain>
    </source>
</reference>
<dbReference type="InterPro" id="IPR013078">
    <property type="entry name" value="His_Pase_superF_clade-1"/>
</dbReference>
<feature type="region of interest" description="Disordered" evidence="4">
    <location>
        <begin position="16"/>
        <end position="35"/>
    </location>
</feature>
<dbReference type="InterPro" id="IPR029033">
    <property type="entry name" value="His_PPase_superfam"/>
</dbReference>
<accession>A0A4U1JFK8</accession>
<dbReference type="PANTHER" id="PTHR46517:SF1">
    <property type="entry name" value="FRUCTOSE-2,6-BISPHOSPHATASE TIGAR"/>
    <property type="match status" value="1"/>
</dbReference>
<feature type="binding site" evidence="3">
    <location>
        <position position="59"/>
    </location>
    <ligand>
        <name>substrate</name>
    </ligand>
</feature>
<dbReference type="GO" id="GO:0004331">
    <property type="term" value="F:fructose-2,6-bisphosphate 2-phosphatase activity"/>
    <property type="evidence" value="ECO:0007669"/>
    <property type="project" value="TreeGrafter"/>
</dbReference>
<dbReference type="AlphaFoldDB" id="A0A4U1JFK8"/>
<organism evidence="5 6">
    <name type="scientific">Polyangium fumosum</name>
    <dbReference type="NCBI Taxonomy" id="889272"/>
    <lineage>
        <taxon>Bacteria</taxon>
        <taxon>Pseudomonadati</taxon>
        <taxon>Myxococcota</taxon>
        <taxon>Polyangia</taxon>
        <taxon>Polyangiales</taxon>
        <taxon>Polyangiaceae</taxon>
        <taxon>Polyangium</taxon>
    </lineage>
</organism>
<dbReference type="GO" id="GO:0045820">
    <property type="term" value="P:negative regulation of glycolytic process"/>
    <property type="evidence" value="ECO:0007669"/>
    <property type="project" value="TreeGrafter"/>
</dbReference>
<evidence type="ECO:0000256" key="3">
    <source>
        <dbReference type="PIRSR" id="PIRSR613078-2"/>
    </source>
</evidence>
<dbReference type="OrthoDB" id="9781415at2"/>
<evidence type="ECO:0000256" key="4">
    <source>
        <dbReference type="SAM" id="MobiDB-lite"/>
    </source>
</evidence>
<comment type="caution">
    <text evidence="5">The sequence shown here is derived from an EMBL/GenBank/DDBJ whole genome shotgun (WGS) entry which is preliminary data.</text>
</comment>
<dbReference type="GO" id="GO:0005829">
    <property type="term" value="C:cytosol"/>
    <property type="evidence" value="ECO:0007669"/>
    <property type="project" value="TreeGrafter"/>
</dbReference>
<evidence type="ECO:0000313" key="6">
    <source>
        <dbReference type="Proteomes" id="UP000309215"/>
    </source>
</evidence>
<dbReference type="Gene3D" id="3.40.50.1240">
    <property type="entry name" value="Phosphoglycerate mutase-like"/>
    <property type="match status" value="1"/>
</dbReference>
<keyword evidence="6" id="KW-1185">Reference proteome</keyword>